<dbReference type="InterPro" id="IPR052721">
    <property type="entry name" value="ET_Amicyanin"/>
</dbReference>
<proteinExistence type="predicted"/>
<protein>
    <recommendedName>
        <fullName evidence="4">EfeO-type cupredoxin-like domain-containing protein</fullName>
    </recommendedName>
</protein>
<dbReference type="EMBL" id="MFLD01000007">
    <property type="protein sequence ID" value="OGG60873.1"/>
    <property type="molecule type" value="Genomic_DNA"/>
</dbReference>
<dbReference type="SUPFAM" id="SSF49503">
    <property type="entry name" value="Cupredoxins"/>
    <property type="match status" value="1"/>
</dbReference>
<dbReference type="AlphaFoldDB" id="A0A1F6DHI2"/>
<reference evidence="2 3" key="1">
    <citation type="journal article" date="2016" name="Nat. Commun.">
        <title>Thousands of microbial genomes shed light on interconnected biogeochemical processes in an aquifer system.</title>
        <authorList>
            <person name="Anantharaman K."/>
            <person name="Brown C.T."/>
            <person name="Hug L.A."/>
            <person name="Sharon I."/>
            <person name="Castelle C.J."/>
            <person name="Probst A.J."/>
            <person name="Thomas B.C."/>
            <person name="Singh A."/>
            <person name="Wilkins M.J."/>
            <person name="Karaoz U."/>
            <person name="Brodie E.L."/>
            <person name="Williams K.H."/>
            <person name="Hubbard S.S."/>
            <person name="Banfield J.F."/>
        </authorList>
    </citation>
    <scope>NUCLEOTIDE SEQUENCE [LARGE SCALE GENOMIC DNA]</scope>
</reference>
<name>A0A1F6DHI2_9BACT</name>
<evidence type="ECO:0008006" key="4">
    <source>
        <dbReference type="Google" id="ProtNLM"/>
    </source>
</evidence>
<dbReference type="Proteomes" id="UP000178042">
    <property type="component" value="Unassembled WGS sequence"/>
</dbReference>
<dbReference type="Gene3D" id="2.60.40.420">
    <property type="entry name" value="Cupredoxins - blue copper proteins"/>
    <property type="match status" value="1"/>
</dbReference>
<keyword evidence="1" id="KW-0812">Transmembrane</keyword>
<comment type="caution">
    <text evidence="2">The sequence shown here is derived from an EMBL/GenBank/DDBJ whole genome shotgun (WGS) entry which is preliminary data.</text>
</comment>
<organism evidence="2 3">
    <name type="scientific">Candidatus Kaiserbacteria bacterium RIFCSPHIGHO2_02_FULL_49_16</name>
    <dbReference type="NCBI Taxonomy" id="1798490"/>
    <lineage>
        <taxon>Bacteria</taxon>
        <taxon>Candidatus Kaiseribacteriota</taxon>
    </lineage>
</organism>
<gene>
    <name evidence="2" type="ORF">A3C86_00380</name>
</gene>
<dbReference type="PANTHER" id="PTHR36507:SF1">
    <property type="entry name" value="BLL1555 PROTEIN"/>
    <property type="match status" value="1"/>
</dbReference>
<evidence type="ECO:0000313" key="3">
    <source>
        <dbReference type="Proteomes" id="UP000178042"/>
    </source>
</evidence>
<sequence length="159" mass="17193">MNKIILWVVGLLIIVGGWYLFTTDSNESADAVSDSAPQTEQAPVDAPEAVATSAQEVTLPVVIKFTDAGYVPSSVTIKKGQTVRWTNESGTNTWPASAVHPQHSAYPQKSASDCLGSSFDACRGLAQGESWDFKFDVVGEWKFHNHLNPTHRGSVTVTE</sequence>
<dbReference type="InterPro" id="IPR008972">
    <property type="entry name" value="Cupredoxin"/>
</dbReference>
<dbReference type="PANTHER" id="PTHR36507">
    <property type="entry name" value="BLL1555 PROTEIN"/>
    <property type="match status" value="1"/>
</dbReference>
<keyword evidence="1" id="KW-1133">Transmembrane helix</keyword>
<accession>A0A1F6DHI2</accession>
<keyword evidence="1" id="KW-0472">Membrane</keyword>
<evidence type="ECO:0000256" key="1">
    <source>
        <dbReference type="SAM" id="Phobius"/>
    </source>
</evidence>
<evidence type="ECO:0000313" key="2">
    <source>
        <dbReference type="EMBL" id="OGG60873.1"/>
    </source>
</evidence>
<feature type="transmembrane region" description="Helical" evidence="1">
    <location>
        <begin position="5"/>
        <end position="21"/>
    </location>
</feature>